<dbReference type="Pfam" id="PF01844">
    <property type="entry name" value="HNH"/>
    <property type="match status" value="1"/>
</dbReference>
<organism evidence="3 4">
    <name type="scientific">Patulibacter medicamentivorans</name>
    <dbReference type="NCBI Taxonomy" id="1097667"/>
    <lineage>
        <taxon>Bacteria</taxon>
        <taxon>Bacillati</taxon>
        <taxon>Actinomycetota</taxon>
        <taxon>Thermoleophilia</taxon>
        <taxon>Solirubrobacterales</taxon>
        <taxon>Patulibacteraceae</taxon>
        <taxon>Patulibacter</taxon>
    </lineage>
</organism>
<keyword evidence="4" id="KW-1185">Reference proteome</keyword>
<proteinExistence type="predicted"/>
<evidence type="ECO:0000313" key="3">
    <source>
        <dbReference type="EMBL" id="EHN09406.1"/>
    </source>
</evidence>
<sequence length="112" mass="11969">MSRAPSICSQPGCPEDATGSGRCAEHQRRAWANRSPSSIALNGAGRAAHRRARRAAARRAAGRCEECGEPSDDLQLHHHHPISQGGAIVQPNGRMLCTACHLVADRDTGARR</sequence>
<feature type="region of interest" description="Disordered" evidence="1">
    <location>
        <begin position="68"/>
        <end position="87"/>
    </location>
</feature>
<gene>
    <name evidence="3" type="ORF">PAI11_37400</name>
</gene>
<dbReference type="GO" id="GO:0008270">
    <property type="term" value="F:zinc ion binding"/>
    <property type="evidence" value="ECO:0007669"/>
    <property type="project" value="InterPro"/>
</dbReference>
<protein>
    <recommendedName>
        <fullName evidence="2">HNH nuclease domain-containing protein</fullName>
    </recommendedName>
</protein>
<dbReference type="InterPro" id="IPR003615">
    <property type="entry name" value="HNH_nuc"/>
</dbReference>
<reference evidence="3 4" key="1">
    <citation type="journal article" date="2013" name="Biodegradation">
        <title>Quantitative proteomic analysis of ibuprofen-degrading Patulibacter sp. strain I11.</title>
        <authorList>
            <person name="Almeida B."/>
            <person name="Kjeldal H."/>
            <person name="Lolas I."/>
            <person name="Knudsen A.D."/>
            <person name="Carvalho G."/>
            <person name="Nielsen K.L."/>
            <person name="Barreto Crespo M.T."/>
            <person name="Stensballe A."/>
            <person name="Nielsen J.L."/>
        </authorList>
    </citation>
    <scope>NUCLEOTIDE SEQUENCE [LARGE SCALE GENOMIC DNA]</scope>
    <source>
        <strain evidence="3 4">I11</strain>
    </source>
</reference>
<dbReference type="Proteomes" id="UP000005143">
    <property type="component" value="Unassembled WGS sequence"/>
</dbReference>
<dbReference type="Gene3D" id="1.10.30.50">
    <property type="match status" value="1"/>
</dbReference>
<dbReference type="OrthoDB" id="4578716at2"/>
<feature type="domain" description="HNH nuclease" evidence="2">
    <location>
        <begin position="51"/>
        <end position="102"/>
    </location>
</feature>
<comment type="caution">
    <text evidence="3">The sequence shown here is derived from an EMBL/GenBank/DDBJ whole genome shotgun (WGS) entry which is preliminary data.</text>
</comment>
<name>H0EA66_9ACTN</name>
<accession>H0EA66</accession>
<dbReference type="EMBL" id="AGUD01000292">
    <property type="protein sequence ID" value="EHN09406.1"/>
    <property type="molecule type" value="Genomic_DNA"/>
</dbReference>
<evidence type="ECO:0000313" key="4">
    <source>
        <dbReference type="Proteomes" id="UP000005143"/>
    </source>
</evidence>
<dbReference type="RefSeq" id="WP_007578176.1">
    <property type="nucleotide sequence ID" value="NZ_AGUD01000292.1"/>
</dbReference>
<dbReference type="AlphaFoldDB" id="H0EA66"/>
<dbReference type="GO" id="GO:0003676">
    <property type="term" value="F:nucleic acid binding"/>
    <property type="evidence" value="ECO:0007669"/>
    <property type="project" value="InterPro"/>
</dbReference>
<dbReference type="InterPro" id="IPR002711">
    <property type="entry name" value="HNH"/>
</dbReference>
<dbReference type="GO" id="GO:0004519">
    <property type="term" value="F:endonuclease activity"/>
    <property type="evidence" value="ECO:0007669"/>
    <property type="project" value="InterPro"/>
</dbReference>
<dbReference type="SMART" id="SM00507">
    <property type="entry name" value="HNHc"/>
    <property type="match status" value="1"/>
</dbReference>
<evidence type="ECO:0000256" key="1">
    <source>
        <dbReference type="SAM" id="MobiDB-lite"/>
    </source>
</evidence>
<feature type="region of interest" description="Disordered" evidence="1">
    <location>
        <begin position="1"/>
        <end position="54"/>
    </location>
</feature>
<evidence type="ECO:0000259" key="2">
    <source>
        <dbReference type="SMART" id="SM00507"/>
    </source>
</evidence>